<keyword evidence="3 6" id="KW-0812">Transmembrane</keyword>
<feature type="transmembrane region" description="Helical" evidence="6">
    <location>
        <begin position="340"/>
        <end position="360"/>
    </location>
</feature>
<comment type="subcellular location">
    <subcellularLocation>
        <location evidence="1">Membrane</location>
        <topology evidence="1">Multi-pass membrane protein</topology>
    </subcellularLocation>
</comment>
<dbReference type="InterPro" id="IPR045863">
    <property type="entry name" value="CorA_TM1_TM2"/>
</dbReference>
<evidence type="ECO:0000256" key="3">
    <source>
        <dbReference type="ARBA" id="ARBA00022692"/>
    </source>
</evidence>
<evidence type="ECO:0008006" key="8">
    <source>
        <dbReference type="Google" id="ProtNLM"/>
    </source>
</evidence>
<dbReference type="Pfam" id="PF01544">
    <property type="entry name" value="CorA"/>
    <property type="match status" value="1"/>
</dbReference>
<keyword evidence="4 6" id="KW-1133">Transmembrane helix</keyword>
<evidence type="ECO:0000256" key="4">
    <source>
        <dbReference type="ARBA" id="ARBA00022989"/>
    </source>
</evidence>
<dbReference type="SUPFAM" id="SSF143865">
    <property type="entry name" value="CorA soluble domain-like"/>
    <property type="match status" value="1"/>
</dbReference>
<dbReference type="AlphaFoldDB" id="G0U245"/>
<evidence type="ECO:0000256" key="2">
    <source>
        <dbReference type="ARBA" id="ARBA00009765"/>
    </source>
</evidence>
<dbReference type="InterPro" id="IPR045861">
    <property type="entry name" value="CorA_cytoplasmic_dom"/>
</dbReference>
<protein>
    <recommendedName>
        <fullName evidence="8">Divalent cation transporter</fullName>
    </recommendedName>
</protein>
<proteinExistence type="inferred from homology"/>
<dbReference type="VEuPathDB" id="TriTrypDB:TvY486_0901710"/>
<dbReference type="PANTHER" id="PTHR21535:SF51">
    <property type="entry name" value="MANGANESE RESISTANCE PROTEIN MNR2"/>
    <property type="match status" value="1"/>
</dbReference>
<gene>
    <name evidence="7" type="ORF">TVY486_0901710</name>
</gene>
<accession>G0U245</accession>
<dbReference type="EMBL" id="HE573025">
    <property type="protein sequence ID" value="CCC50348.1"/>
    <property type="molecule type" value="Genomic_DNA"/>
</dbReference>
<evidence type="ECO:0000313" key="7">
    <source>
        <dbReference type="EMBL" id="CCC50348.1"/>
    </source>
</evidence>
<dbReference type="InterPro" id="IPR002523">
    <property type="entry name" value="MgTranspt_CorA/ZnTranspt_ZntB"/>
</dbReference>
<comment type="similarity">
    <text evidence="2">Belongs to the CorA metal ion transporter (MIT) (TC 1.A.35) family.</text>
</comment>
<organism evidence="7">
    <name type="scientific">Trypanosoma vivax (strain Y486)</name>
    <dbReference type="NCBI Taxonomy" id="1055687"/>
    <lineage>
        <taxon>Eukaryota</taxon>
        <taxon>Discoba</taxon>
        <taxon>Euglenozoa</taxon>
        <taxon>Kinetoplastea</taxon>
        <taxon>Metakinetoplastina</taxon>
        <taxon>Trypanosomatida</taxon>
        <taxon>Trypanosomatidae</taxon>
        <taxon>Trypanosoma</taxon>
        <taxon>Duttonella</taxon>
    </lineage>
</organism>
<evidence type="ECO:0000256" key="1">
    <source>
        <dbReference type="ARBA" id="ARBA00004141"/>
    </source>
</evidence>
<sequence length="412" mass="46163">MCENEHCPPSGRGRLLIRRNGLSEIVQIDNVCTLESAMGGLESFPAVPKSHTTLYVPSVAELYNGDETSVSSSKKACTSPVDFAWLEVESECDMFIDKVLSFFPIHPSTREDITDRENATEFVKIFSSCGYVWVNVAVKGATLALTESGQVNPVMVSMVAFERFLLTVIRRPHSCSEDGKAHMELILRTPTSHDSPVSTAVCSLIGTYVKEYQKELLSLLVDIDSVNELVLEIQPCRGDQVDLLRRIDDLRHTLSCLQASFSAKERVVKQLLLPVMRHMFVTSDPGVVSRYQRLLTVLLFSIERLRKGRDVLNMSSMTLVSGVSMRLLQRCYRLDYLNNILTRMTLVTMPMCIIPGIFTMNVRVPFERSEGYGAFLSVLIVTVLFFLLGMIHIAHVYFTFKSPGALIPPSFS</sequence>
<evidence type="ECO:0000256" key="6">
    <source>
        <dbReference type="SAM" id="Phobius"/>
    </source>
</evidence>
<dbReference type="GO" id="GO:0016020">
    <property type="term" value="C:membrane"/>
    <property type="evidence" value="ECO:0007669"/>
    <property type="project" value="UniProtKB-SubCell"/>
</dbReference>
<dbReference type="GO" id="GO:0046873">
    <property type="term" value="F:metal ion transmembrane transporter activity"/>
    <property type="evidence" value="ECO:0007669"/>
    <property type="project" value="InterPro"/>
</dbReference>
<dbReference type="PANTHER" id="PTHR21535">
    <property type="entry name" value="MAGNESIUM AND COBALT TRANSPORT PROTEIN/MITOCHONDRIAL IMPORT INNER MEMBRANE TRANSLOCASE SUBUNIT TIM8"/>
    <property type="match status" value="1"/>
</dbReference>
<name>G0U245_TRYVY</name>
<evidence type="ECO:0000256" key="5">
    <source>
        <dbReference type="ARBA" id="ARBA00023136"/>
    </source>
</evidence>
<reference evidence="7" key="1">
    <citation type="journal article" date="2012" name="Proc. Natl. Acad. Sci. U.S.A.">
        <title>Antigenic diversity is generated by distinct evolutionary mechanisms in African trypanosome species.</title>
        <authorList>
            <person name="Jackson A.P."/>
            <person name="Berry A."/>
            <person name="Aslett M."/>
            <person name="Allison H.C."/>
            <person name="Burton P."/>
            <person name="Vavrova-Anderson J."/>
            <person name="Brown R."/>
            <person name="Browne H."/>
            <person name="Corton N."/>
            <person name="Hauser H."/>
            <person name="Gamble J."/>
            <person name="Gilderthorp R."/>
            <person name="Marcello L."/>
            <person name="McQuillan J."/>
            <person name="Otto T.D."/>
            <person name="Quail M.A."/>
            <person name="Sanders M.J."/>
            <person name="van Tonder A."/>
            <person name="Ginger M.L."/>
            <person name="Field M.C."/>
            <person name="Barry J.D."/>
            <person name="Hertz-Fowler C."/>
            <person name="Berriman M."/>
        </authorList>
    </citation>
    <scope>NUCLEOTIDE SEQUENCE</scope>
    <source>
        <strain evidence="7">Y486</strain>
    </source>
</reference>
<dbReference type="SUPFAM" id="SSF144083">
    <property type="entry name" value="Magnesium transport protein CorA, transmembrane region"/>
    <property type="match status" value="1"/>
</dbReference>
<feature type="transmembrane region" description="Helical" evidence="6">
    <location>
        <begin position="372"/>
        <end position="398"/>
    </location>
</feature>
<keyword evidence="5 6" id="KW-0472">Membrane</keyword>